<sequence length="188" mass="21096">MSKIFNFKFSIFNKNPRSGFTVLESIVAVMILSLAISGAFSAVQQGLSQSIIAKDEVKAFYLAQEAVELIRNKRDNNQLVFMNGGADSWLSGITDAPNCPPNKVCRADVVAHSLTLCGDNWESCPVLKQDQSTFLYSYTSGTNTNFKREIKIEPSTDPNEIKITVKIYWTKGIITRSFEFKTLLHDWI</sequence>
<evidence type="ECO:0000313" key="2">
    <source>
        <dbReference type="EMBL" id="OHB16352.1"/>
    </source>
</evidence>
<dbReference type="InterPro" id="IPR012902">
    <property type="entry name" value="N_methyl_site"/>
</dbReference>
<feature type="transmembrane region" description="Helical" evidence="1">
    <location>
        <begin position="21"/>
        <end position="43"/>
    </location>
</feature>
<dbReference type="Proteomes" id="UP000177697">
    <property type="component" value="Unassembled WGS sequence"/>
</dbReference>
<keyword evidence="1" id="KW-1133">Transmembrane helix</keyword>
<evidence type="ECO:0000313" key="3">
    <source>
        <dbReference type="Proteomes" id="UP000177697"/>
    </source>
</evidence>
<gene>
    <name evidence="2" type="ORF">A2431_01490</name>
</gene>
<proteinExistence type="predicted"/>
<evidence type="ECO:0008006" key="4">
    <source>
        <dbReference type="Google" id="ProtNLM"/>
    </source>
</evidence>
<comment type="caution">
    <text evidence="2">The sequence shown here is derived from an EMBL/GenBank/DDBJ whole genome shotgun (WGS) entry which is preliminary data.</text>
</comment>
<keyword evidence="1" id="KW-0472">Membrane</keyword>
<dbReference type="NCBIfam" id="TIGR02532">
    <property type="entry name" value="IV_pilin_GFxxxE"/>
    <property type="match status" value="1"/>
</dbReference>
<accession>A0A1G2V406</accession>
<protein>
    <recommendedName>
        <fullName evidence="4">Type II secretion system protein GspI C-terminal domain-containing protein</fullName>
    </recommendedName>
</protein>
<dbReference type="EMBL" id="MHWW01000002">
    <property type="protein sequence ID" value="OHB16352.1"/>
    <property type="molecule type" value="Genomic_DNA"/>
</dbReference>
<organism evidence="2 3">
    <name type="scientific">Candidatus Zambryskibacteria bacterium RIFOXYC1_FULL_39_10</name>
    <dbReference type="NCBI Taxonomy" id="1802779"/>
    <lineage>
        <taxon>Bacteria</taxon>
        <taxon>Candidatus Zambryskiibacteriota</taxon>
    </lineage>
</organism>
<reference evidence="2 3" key="1">
    <citation type="journal article" date="2016" name="Nat. Commun.">
        <title>Thousands of microbial genomes shed light on interconnected biogeochemical processes in an aquifer system.</title>
        <authorList>
            <person name="Anantharaman K."/>
            <person name="Brown C.T."/>
            <person name="Hug L.A."/>
            <person name="Sharon I."/>
            <person name="Castelle C.J."/>
            <person name="Probst A.J."/>
            <person name="Thomas B.C."/>
            <person name="Singh A."/>
            <person name="Wilkins M.J."/>
            <person name="Karaoz U."/>
            <person name="Brodie E.L."/>
            <person name="Williams K.H."/>
            <person name="Hubbard S.S."/>
            <person name="Banfield J.F."/>
        </authorList>
    </citation>
    <scope>NUCLEOTIDE SEQUENCE [LARGE SCALE GENOMIC DNA]</scope>
</reference>
<keyword evidence="1" id="KW-0812">Transmembrane</keyword>
<evidence type="ECO:0000256" key="1">
    <source>
        <dbReference type="SAM" id="Phobius"/>
    </source>
</evidence>
<dbReference type="AlphaFoldDB" id="A0A1G2V406"/>
<name>A0A1G2V406_9BACT</name>